<evidence type="ECO:0000313" key="1">
    <source>
        <dbReference type="EMBL" id="SMO48776.1"/>
    </source>
</evidence>
<gene>
    <name evidence="1" type="ORF">SAMN06265173_103213</name>
</gene>
<keyword evidence="2" id="KW-1185">Reference proteome</keyword>
<evidence type="ECO:0000313" key="2">
    <source>
        <dbReference type="Proteomes" id="UP000316030"/>
    </source>
</evidence>
<dbReference type="EMBL" id="FXTO01000003">
    <property type="protein sequence ID" value="SMO48776.1"/>
    <property type="molecule type" value="Genomic_DNA"/>
</dbReference>
<sequence length="33" mass="3750">MTPFSHGDDHMRDAITTEAAAHTLAKHIIREFE</sequence>
<reference evidence="1 2" key="1">
    <citation type="submission" date="2017-05" db="EMBL/GenBank/DDBJ databases">
        <authorList>
            <person name="Varghese N."/>
            <person name="Submissions S."/>
        </authorList>
    </citation>
    <scope>NUCLEOTIDE SEQUENCE [LARGE SCALE GENOMIC DNA]</scope>
    <source>
        <strain evidence="1 2">DSM 29506</strain>
    </source>
</reference>
<dbReference type="Proteomes" id="UP000316030">
    <property type="component" value="Unassembled WGS sequence"/>
</dbReference>
<proteinExistence type="predicted"/>
<name>A0A521BNU0_9RHOB</name>
<protein>
    <submittedName>
        <fullName evidence="1">Uncharacterized protein</fullName>
    </submittedName>
</protein>
<accession>A0A521BNU0</accession>
<organism evidence="1 2">
    <name type="scientific">Thalassovita litoralis</name>
    <dbReference type="NCBI Taxonomy" id="1010611"/>
    <lineage>
        <taxon>Bacteria</taxon>
        <taxon>Pseudomonadati</taxon>
        <taxon>Pseudomonadota</taxon>
        <taxon>Alphaproteobacteria</taxon>
        <taxon>Rhodobacterales</taxon>
        <taxon>Roseobacteraceae</taxon>
        <taxon>Thalassovita</taxon>
    </lineage>
</organism>
<dbReference type="AlphaFoldDB" id="A0A521BNU0"/>